<sequence>MIKQDSIFFKNREEAAYKLIEVLPIDSMRLEEWTVIAASYGGYEIAKIVANELNASFDILFNEKIFAPQNDDCEIAVVTELEEVLIHEELVKSFDINLDSIYIKSKDIYKDKIKPIANRFRNGDNFQNLAGKNVLIVDEDINVGLVMMACIKTIINQKVKSISVATPILSTASIKAIDSITDDLYYIKHLEHFIEAYYYYDSLEELTYEDIERIKNEGKEKE</sequence>
<organism evidence="2 3">
    <name type="scientific">Aliarcobacter trophiarum LMG 25534</name>
    <dbReference type="NCBI Taxonomy" id="1032241"/>
    <lineage>
        <taxon>Bacteria</taxon>
        <taxon>Pseudomonadati</taxon>
        <taxon>Campylobacterota</taxon>
        <taxon>Epsilonproteobacteria</taxon>
        <taxon>Campylobacterales</taxon>
        <taxon>Arcobacteraceae</taxon>
        <taxon>Aliarcobacter</taxon>
    </lineage>
</organism>
<dbReference type="GO" id="GO:0016757">
    <property type="term" value="F:glycosyltransferase activity"/>
    <property type="evidence" value="ECO:0007669"/>
    <property type="project" value="UniProtKB-KW"/>
</dbReference>
<keyword evidence="2" id="KW-0808">Transferase</keyword>
<dbReference type="CDD" id="cd06223">
    <property type="entry name" value="PRTases_typeI"/>
    <property type="match status" value="1"/>
</dbReference>
<dbReference type="InterPro" id="IPR000836">
    <property type="entry name" value="PRTase_dom"/>
</dbReference>
<dbReference type="RefSeq" id="WP_228254255.1">
    <property type="nucleotide sequence ID" value="NZ_CP031367.1"/>
</dbReference>
<keyword evidence="2" id="KW-0328">Glycosyltransferase</keyword>
<proteinExistence type="predicted"/>
<reference evidence="2 3" key="1">
    <citation type="submission" date="2018-07" db="EMBL/GenBank/DDBJ databases">
        <title>Complete genome of the Arcobacter trophiarum type strain LMG 25534.</title>
        <authorList>
            <person name="Miller W.G."/>
            <person name="Yee E."/>
        </authorList>
    </citation>
    <scope>NUCLEOTIDE SEQUENCE [LARGE SCALE GENOMIC DNA]</scope>
    <source>
        <strain evidence="2 3">LMG 25534</strain>
    </source>
</reference>
<gene>
    <name evidence="2" type="ORF">ATR_0983</name>
</gene>
<protein>
    <submittedName>
        <fullName evidence="2">Phosphoribosyltransferase</fullName>
    </submittedName>
</protein>
<evidence type="ECO:0000259" key="1">
    <source>
        <dbReference type="Pfam" id="PF00156"/>
    </source>
</evidence>
<accession>A0AAD0QJ36</accession>
<dbReference type="InterPro" id="IPR029057">
    <property type="entry name" value="PRTase-like"/>
</dbReference>
<dbReference type="EMBL" id="CP031367">
    <property type="protein sequence ID" value="AXK48847.1"/>
    <property type="molecule type" value="Genomic_DNA"/>
</dbReference>
<dbReference type="AlphaFoldDB" id="A0AAD0QJ36"/>
<dbReference type="Pfam" id="PF00156">
    <property type="entry name" value="Pribosyltran"/>
    <property type="match status" value="1"/>
</dbReference>
<name>A0AAD0QJ36_9BACT</name>
<evidence type="ECO:0000313" key="3">
    <source>
        <dbReference type="Proteomes" id="UP000254504"/>
    </source>
</evidence>
<dbReference type="Gene3D" id="3.30.1310.20">
    <property type="entry name" value="PRTase-like"/>
    <property type="match status" value="1"/>
</dbReference>
<evidence type="ECO:0000313" key="2">
    <source>
        <dbReference type="EMBL" id="AXK48847.1"/>
    </source>
</evidence>
<feature type="domain" description="Phosphoribosyltransferase" evidence="1">
    <location>
        <begin position="8"/>
        <end position="184"/>
    </location>
</feature>
<dbReference type="SUPFAM" id="SSF53271">
    <property type="entry name" value="PRTase-like"/>
    <property type="match status" value="1"/>
</dbReference>
<dbReference type="Proteomes" id="UP000254504">
    <property type="component" value="Chromosome"/>
</dbReference>
<dbReference type="KEGG" id="atp:ATR_0983"/>
<dbReference type="Gene3D" id="3.40.50.2020">
    <property type="match status" value="1"/>
</dbReference>